<dbReference type="Gene3D" id="3.90.870.10">
    <property type="entry name" value="DHBP synthase"/>
    <property type="match status" value="1"/>
</dbReference>
<comment type="caution">
    <text evidence="11">The sequence shown here is derived from an EMBL/GenBank/DDBJ whole genome shotgun (WGS) entry which is preliminary data.</text>
</comment>
<evidence type="ECO:0000256" key="9">
    <source>
        <dbReference type="HAMAP-Rule" id="MF_01852"/>
    </source>
</evidence>
<comment type="catalytic activity">
    <reaction evidence="8 9">
        <text>L-threonine + hydrogencarbonate + ATP = L-threonylcarbamoyladenylate + diphosphate + H2O</text>
        <dbReference type="Rhea" id="RHEA:36407"/>
        <dbReference type="ChEBI" id="CHEBI:15377"/>
        <dbReference type="ChEBI" id="CHEBI:17544"/>
        <dbReference type="ChEBI" id="CHEBI:30616"/>
        <dbReference type="ChEBI" id="CHEBI:33019"/>
        <dbReference type="ChEBI" id="CHEBI:57926"/>
        <dbReference type="ChEBI" id="CHEBI:73682"/>
        <dbReference type="EC" id="2.7.7.87"/>
    </reaction>
</comment>
<dbReference type="GO" id="GO:0005737">
    <property type="term" value="C:cytoplasm"/>
    <property type="evidence" value="ECO:0007669"/>
    <property type="project" value="UniProtKB-SubCell"/>
</dbReference>
<comment type="function">
    <text evidence="9">Required for the formation of a threonylcarbamoyl group on adenosine at position 37 (t(6)A37) in tRNAs that read codons beginning with adenine. Catalyzes the conversion of L-threonine, HCO(3)(-)/CO(2) and ATP to give threonylcarbamoyl-AMP (TC-AMP) as the acyladenylate intermediate, with the release of diphosphate.</text>
</comment>
<dbReference type="HAMAP" id="MF_01852">
    <property type="entry name" value="TsaC"/>
    <property type="match status" value="1"/>
</dbReference>
<evidence type="ECO:0000313" key="11">
    <source>
        <dbReference type="EMBL" id="TCJ98962.1"/>
    </source>
</evidence>
<dbReference type="PROSITE" id="PS51163">
    <property type="entry name" value="YRDC"/>
    <property type="match status" value="1"/>
</dbReference>
<evidence type="ECO:0000313" key="12">
    <source>
        <dbReference type="Proteomes" id="UP000294702"/>
    </source>
</evidence>
<gene>
    <name evidence="9" type="primary">tsaC</name>
    <name evidence="11" type="ORF">EV694_1395</name>
</gene>
<keyword evidence="5 9" id="KW-0548">Nucleotidyltransferase</keyword>
<keyword evidence="3 9" id="KW-0808">Transferase</keyword>
<dbReference type="PANTHER" id="PTHR17490">
    <property type="entry name" value="SUA5"/>
    <property type="match status" value="1"/>
</dbReference>
<dbReference type="InterPro" id="IPR017945">
    <property type="entry name" value="DHBP_synth_RibB-like_a/b_dom"/>
</dbReference>
<dbReference type="OrthoDB" id="9814580at2"/>
<name>A0A4R1FYM0_9PAST</name>
<dbReference type="EC" id="2.7.7.87" evidence="9"/>
<comment type="similarity">
    <text evidence="9">Belongs to the SUA5 family. TsaC subfamily.</text>
</comment>
<dbReference type="PANTHER" id="PTHR17490:SF18">
    <property type="entry name" value="THREONYLCARBAMOYL-AMP SYNTHASE"/>
    <property type="match status" value="1"/>
</dbReference>
<dbReference type="GO" id="GO:0005524">
    <property type="term" value="F:ATP binding"/>
    <property type="evidence" value="ECO:0007669"/>
    <property type="project" value="UniProtKB-UniRule"/>
</dbReference>
<evidence type="ECO:0000256" key="2">
    <source>
        <dbReference type="ARBA" id="ARBA00022490"/>
    </source>
</evidence>
<organism evidence="11 12">
    <name type="scientific">Volucribacter psittacicida</name>
    <dbReference type="NCBI Taxonomy" id="203482"/>
    <lineage>
        <taxon>Bacteria</taxon>
        <taxon>Pseudomonadati</taxon>
        <taxon>Pseudomonadota</taxon>
        <taxon>Gammaproteobacteria</taxon>
        <taxon>Pasteurellales</taxon>
        <taxon>Pasteurellaceae</taxon>
        <taxon>Volucribacter</taxon>
    </lineage>
</organism>
<dbReference type="EMBL" id="SMFT01000002">
    <property type="protein sequence ID" value="TCJ98962.1"/>
    <property type="molecule type" value="Genomic_DNA"/>
</dbReference>
<keyword evidence="4 9" id="KW-0819">tRNA processing</keyword>
<dbReference type="SUPFAM" id="SSF55821">
    <property type="entry name" value="YrdC/RibB"/>
    <property type="match status" value="1"/>
</dbReference>
<keyword evidence="2 9" id="KW-0963">Cytoplasm</keyword>
<dbReference type="GO" id="GO:0061710">
    <property type="term" value="F:L-threonylcarbamoyladenylate synthase"/>
    <property type="evidence" value="ECO:0007669"/>
    <property type="project" value="UniProtKB-EC"/>
</dbReference>
<dbReference type="FunFam" id="3.90.870.10:FF:000004">
    <property type="entry name" value="Threonylcarbamoyl-AMP synthase"/>
    <property type="match status" value="1"/>
</dbReference>
<dbReference type="Proteomes" id="UP000294702">
    <property type="component" value="Unassembled WGS sequence"/>
</dbReference>
<evidence type="ECO:0000256" key="5">
    <source>
        <dbReference type="ARBA" id="ARBA00022695"/>
    </source>
</evidence>
<dbReference type="GO" id="GO:0003725">
    <property type="term" value="F:double-stranded RNA binding"/>
    <property type="evidence" value="ECO:0007669"/>
    <property type="project" value="InterPro"/>
</dbReference>
<evidence type="ECO:0000256" key="7">
    <source>
        <dbReference type="ARBA" id="ARBA00022840"/>
    </source>
</evidence>
<comment type="subcellular location">
    <subcellularLocation>
        <location evidence="1 9">Cytoplasm</location>
    </subcellularLocation>
</comment>
<dbReference type="GO" id="GO:0002949">
    <property type="term" value="P:tRNA threonylcarbamoyladenosine modification"/>
    <property type="evidence" value="ECO:0007669"/>
    <property type="project" value="UniProtKB-UniRule"/>
</dbReference>
<dbReference type="RefSeq" id="WP_132690804.1">
    <property type="nucleotide sequence ID" value="NZ_SMFT01000002.1"/>
</dbReference>
<keyword evidence="12" id="KW-1185">Reference proteome</keyword>
<dbReference type="InterPro" id="IPR006070">
    <property type="entry name" value="Sua5-like_dom"/>
</dbReference>
<keyword evidence="7 9" id="KW-0067">ATP-binding</keyword>
<dbReference type="GO" id="GO:0006450">
    <property type="term" value="P:regulation of translational fidelity"/>
    <property type="evidence" value="ECO:0007669"/>
    <property type="project" value="TreeGrafter"/>
</dbReference>
<evidence type="ECO:0000256" key="4">
    <source>
        <dbReference type="ARBA" id="ARBA00022694"/>
    </source>
</evidence>
<dbReference type="Pfam" id="PF01300">
    <property type="entry name" value="Sua5_yciO_yrdC"/>
    <property type="match status" value="1"/>
</dbReference>
<keyword evidence="6 9" id="KW-0547">Nucleotide-binding</keyword>
<accession>A0A4R1FYM0</accession>
<dbReference type="InterPro" id="IPR050156">
    <property type="entry name" value="TC-AMP_synthase_SUA5"/>
</dbReference>
<evidence type="ECO:0000259" key="10">
    <source>
        <dbReference type="PROSITE" id="PS51163"/>
    </source>
</evidence>
<evidence type="ECO:0000256" key="1">
    <source>
        <dbReference type="ARBA" id="ARBA00004496"/>
    </source>
</evidence>
<evidence type="ECO:0000256" key="6">
    <source>
        <dbReference type="ARBA" id="ARBA00022741"/>
    </source>
</evidence>
<dbReference type="InterPro" id="IPR023535">
    <property type="entry name" value="TC-AMP_synthase"/>
</dbReference>
<dbReference type="GO" id="GO:0000049">
    <property type="term" value="F:tRNA binding"/>
    <property type="evidence" value="ECO:0007669"/>
    <property type="project" value="TreeGrafter"/>
</dbReference>
<feature type="domain" description="YrdC-like" evidence="10">
    <location>
        <begin position="1"/>
        <end position="183"/>
    </location>
</feature>
<reference evidence="11 12" key="1">
    <citation type="submission" date="2019-03" db="EMBL/GenBank/DDBJ databases">
        <title>Genomic Encyclopedia of Type Strains, Phase IV (KMG-IV): sequencing the most valuable type-strain genomes for metagenomic binning, comparative biology and taxonomic classification.</title>
        <authorList>
            <person name="Goeker M."/>
        </authorList>
    </citation>
    <scope>NUCLEOTIDE SEQUENCE [LARGE SCALE GENOMIC DNA]</scope>
    <source>
        <strain evidence="11 12">DSM 15534</strain>
    </source>
</reference>
<dbReference type="AlphaFoldDB" id="A0A4R1FYM0"/>
<protein>
    <recommendedName>
        <fullName evidence="9">Threonylcarbamoyl-AMP synthase</fullName>
        <shortName evidence="9">TC-AMP synthase</shortName>
        <ecNumber evidence="9">2.7.7.87</ecNumber>
    </recommendedName>
    <alternativeName>
        <fullName evidence="9">L-threonylcarbamoyladenylate synthase</fullName>
    </alternativeName>
    <alternativeName>
        <fullName evidence="9">t(6)A37 threonylcarbamoyladenosine biosynthesis protein TsaC</fullName>
    </alternativeName>
    <alternativeName>
        <fullName evidence="9">tRNA threonylcarbamoyladenosine biosynthesis protein TsaC</fullName>
    </alternativeName>
</protein>
<evidence type="ECO:0000256" key="8">
    <source>
        <dbReference type="ARBA" id="ARBA00048366"/>
    </source>
</evidence>
<evidence type="ECO:0000256" key="3">
    <source>
        <dbReference type="ARBA" id="ARBA00022679"/>
    </source>
</evidence>
<sequence>MKIEQLVSYLQQHNVIAYPTEAVFGLGCNPYSEIAVQKLLTLKQRPQEKGLILIAPTLDLLLPFIDQSALKEKHWQKLTALLPQPTTWIVPSHRDTPNWLTGQFDSIAIRICRHPAVIELCRYTHFALTSTSANLSGFPPCKTAEEVRSQFGLNFPVYDQPIGQAQNPSQIRDIFTDQIIRHG</sequence>
<proteinExistence type="inferred from homology"/>